<dbReference type="RefSeq" id="WP_103932041.1">
    <property type="nucleotide sequence ID" value="NZ_FNVA01000001.1"/>
</dbReference>
<proteinExistence type="predicted"/>
<dbReference type="InterPro" id="IPR025196">
    <property type="entry name" value="DUF4126"/>
</dbReference>
<dbReference type="AlphaFoldDB" id="A0A1H5UXC7"/>
<organism evidence="3 4">
    <name type="scientific">Bryocella elongata</name>
    <dbReference type="NCBI Taxonomy" id="863522"/>
    <lineage>
        <taxon>Bacteria</taxon>
        <taxon>Pseudomonadati</taxon>
        <taxon>Acidobacteriota</taxon>
        <taxon>Terriglobia</taxon>
        <taxon>Terriglobales</taxon>
        <taxon>Acidobacteriaceae</taxon>
        <taxon>Bryocella</taxon>
    </lineage>
</organism>
<evidence type="ECO:0000313" key="3">
    <source>
        <dbReference type="EMBL" id="SEF79624.1"/>
    </source>
</evidence>
<keyword evidence="1" id="KW-1133">Transmembrane helix</keyword>
<dbReference type="EMBL" id="FNVA01000001">
    <property type="protein sequence ID" value="SEF79624.1"/>
    <property type="molecule type" value="Genomic_DNA"/>
</dbReference>
<reference evidence="3 4" key="1">
    <citation type="submission" date="2016-10" db="EMBL/GenBank/DDBJ databases">
        <authorList>
            <person name="de Groot N.N."/>
        </authorList>
    </citation>
    <scope>NUCLEOTIDE SEQUENCE [LARGE SCALE GENOMIC DNA]</scope>
    <source>
        <strain evidence="3 4">DSM 22489</strain>
    </source>
</reference>
<dbReference type="Pfam" id="PF13548">
    <property type="entry name" value="DUF4126"/>
    <property type="match status" value="1"/>
</dbReference>
<keyword evidence="1" id="KW-0472">Membrane</keyword>
<protein>
    <submittedName>
        <fullName evidence="3">Uncharacterized membrane protein</fullName>
    </submittedName>
</protein>
<sequence length="157" mass="16283">MVVGVLAFAIGFTAGLRCFTAPAAIGVAARWGSLHLANTWLAFLGYAWTPWLLTGAAVGEIVNDKLPNTPSRKSPPQFTFRIVSGALSGASVGAVSGCPFSGMFAGILGAIAGTFSGASGRQKLVRIFGGRELWAALSEDLVTILMVILVLLCVVKE</sequence>
<name>A0A1H5UXC7_9BACT</name>
<evidence type="ECO:0000259" key="2">
    <source>
        <dbReference type="Pfam" id="PF13548"/>
    </source>
</evidence>
<feature type="transmembrane region" description="Helical" evidence="1">
    <location>
        <begin position="82"/>
        <end position="113"/>
    </location>
</feature>
<keyword evidence="1" id="KW-0812">Transmembrane</keyword>
<feature type="transmembrane region" description="Helical" evidence="1">
    <location>
        <begin position="133"/>
        <end position="155"/>
    </location>
</feature>
<accession>A0A1H5UXC7</accession>
<gene>
    <name evidence="3" type="ORF">SAMN05421819_1248</name>
</gene>
<dbReference type="OrthoDB" id="9812409at2"/>
<evidence type="ECO:0000256" key="1">
    <source>
        <dbReference type="SAM" id="Phobius"/>
    </source>
</evidence>
<feature type="transmembrane region" description="Helical" evidence="1">
    <location>
        <begin position="40"/>
        <end position="62"/>
    </location>
</feature>
<evidence type="ECO:0000313" key="4">
    <source>
        <dbReference type="Proteomes" id="UP000236728"/>
    </source>
</evidence>
<feature type="domain" description="DUF4126" evidence="2">
    <location>
        <begin position="6"/>
        <end position="151"/>
    </location>
</feature>
<dbReference type="Proteomes" id="UP000236728">
    <property type="component" value="Unassembled WGS sequence"/>
</dbReference>
<keyword evidence="4" id="KW-1185">Reference proteome</keyword>